<evidence type="ECO:0000256" key="8">
    <source>
        <dbReference type="ARBA" id="ARBA00023242"/>
    </source>
</evidence>
<dbReference type="Pfam" id="PF03171">
    <property type="entry name" value="2OG-FeII_Oxy"/>
    <property type="match status" value="1"/>
</dbReference>
<feature type="domain" description="Fe2OG dioxygenase" evidence="11">
    <location>
        <begin position="205"/>
        <end position="305"/>
    </location>
</feature>
<evidence type="ECO:0000256" key="7">
    <source>
        <dbReference type="ARBA" id="ARBA00023004"/>
    </source>
</evidence>
<evidence type="ECO:0000313" key="13">
    <source>
        <dbReference type="Proteomes" id="UP001324115"/>
    </source>
</evidence>
<evidence type="ECO:0000256" key="2">
    <source>
        <dbReference type="ARBA" id="ARBA00004496"/>
    </source>
</evidence>
<keyword evidence="4" id="KW-0963">Cytoplasm</keyword>
<dbReference type="InterPro" id="IPR044861">
    <property type="entry name" value="IPNS-like_FE2OG_OXY"/>
</dbReference>
<proteinExistence type="inferred from homology"/>
<keyword evidence="7 10" id="KW-0408">Iron</keyword>
<evidence type="ECO:0000256" key="9">
    <source>
        <dbReference type="ARBA" id="ARBA00059922"/>
    </source>
</evidence>
<dbReference type="GO" id="GO:0005737">
    <property type="term" value="C:cytoplasm"/>
    <property type="evidence" value="ECO:0007669"/>
    <property type="project" value="UniProtKB-SubCell"/>
</dbReference>
<dbReference type="Proteomes" id="UP001324115">
    <property type="component" value="Unassembled WGS sequence"/>
</dbReference>
<keyword evidence="8" id="KW-0539">Nucleus</keyword>
<accession>A0AAN7FKL9</accession>
<keyword evidence="5 10" id="KW-0479">Metal-binding</keyword>
<evidence type="ECO:0000256" key="1">
    <source>
        <dbReference type="ARBA" id="ARBA00004123"/>
    </source>
</evidence>
<dbReference type="InterPro" id="IPR027443">
    <property type="entry name" value="IPNS-like_sf"/>
</dbReference>
<keyword evidence="13" id="KW-1185">Reference proteome</keyword>
<evidence type="ECO:0000256" key="5">
    <source>
        <dbReference type="ARBA" id="ARBA00022723"/>
    </source>
</evidence>
<comment type="caution">
    <text evidence="12">The sequence shown here is derived from an EMBL/GenBank/DDBJ whole genome shotgun (WGS) entry which is preliminary data.</text>
</comment>
<evidence type="ECO:0000313" key="12">
    <source>
        <dbReference type="EMBL" id="KAK4592654.1"/>
    </source>
</evidence>
<comment type="subcellular location">
    <subcellularLocation>
        <location evidence="2">Cytoplasm</location>
    </subcellularLocation>
    <subcellularLocation>
        <location evidence="1">Nucleus</location>
    </subcellularLocation>
</comment>
<comment type="similarity">
    <text evidence="3 10">Belongs to the iron/ascorbate-dependent oxidoreductase family.</text>
</comment>
<dbReference type="GO" id="GO:0005634">
    <property type="term" value="C:nucleus"/>
    <property type="evidence" value="ECO:0007669"/>
    <property type="project" value="UniProtKB-SubCell"/>
</dbReference>
<organism evidence="12 13">
    <name type="scientific">Quercus rubra</name>
    <name type="common">Northern red oak</name>
    <name type="synonym">Quercus borealis</name>
    <dbReference type="NCBI Taxonomy" id="3512"/>
    <lineage>
        <taxon>Eukaryota</taxon>
        <taxon>Viridiplantae</taxon>
        <taxon>Streptophyta</taxon>
        <taxon>Embryophyta</taxon>
        <taxon>Tracheophyta</taxon>
        <taxon>Spermatophyta</taxon>
        <taxon>Magnoliopsida</taxon>
        <taxon>eudicotyledons</taxon>
        <taxon>Gunneridae</taxon>
        <taxon>Pentapetalae</taxon>
        <taxon>rosids</taxon>
        <taxon>fabids</taxon>
        <taxon>Fagales</taxon>
        <taxon>Fagaceae</taxon>
        <taxon>Quercus</taxon>
    </lineage>
</organism>
<evidence type="ECO:0000256" key="10">
    <source>
        <dbReference type="RuleBase" id="RU003682"/>
    </source>
</evidence>
<dbReference type="AlphaFoldDB" id="A0AAN7FKL9"/>
<comment type="function">
    <text evidence="9">Involved in the regulation of shoot development and salicylic acid (SA) homeostasis.</text>
</comment>
<dbReference type="GO" id="GO:0031418">
    <property type="term" value="F:L-ascorbic acid binding"/>
    <property type="evidence" value="ECO:0007669"/>
    <property type="project" value="UniProtKB-KW"/>
</dbReference>
<evidence type="ECO:0000256" key="6">
    <source>
        <dbReference type="ARBA" id="ARBA00022896"/>
    </source>
</evidence>
<dbReference type="InterPro" id="IPR005123">
    <property type="entry name" value="Oxoglu/Fe-dep_dioxygenase_dom"/>
</dbReference>
<evidence type="ECO:0000256" key="3">
    <source>
        <dbReference type="ARBA" id="ARBA00008056"/>
    </source>
</evidence>
<sequence>MQGVVKSSNTSKLISAMTLTKLGLTHVPQRYVLPSSQRPNLHHIIVHSSTSLPIIDLSNLQNPSLRSHTLDEIQMACKEVGFFQVINHGIPLSVMNDALDATTEFFNLAVEEKMVYLSDNVHEPVRYGTSLNHVRDECYFWRDFIKHYSHPISDWIHLWPSNPPTYREKMGNYARVVQVLQKQLMEVVLEILGLNPNYLQNEIEKGSQVFVANCYPECPEPDVTLGTPPHSDYGSITILLQSSLGLQVMDHNKNWLSVPVVEGALIVQLGDQMEVMSNGKYKSVMHRATVNSHKKRLSIASLHSLALEKKIGPAENLLDKEHPASYKEFSFKDYLNYISNNDILKGERFIDTLKKNP</sequence>
<dbReference type="Gene3D" id="2.60.120.330">
    <property type="entry name" value="B-lactam Antibiotic, Isopenicillin N Synthase, Chain"/>
    <property type="match status" value="1"/>
</dbReference>
<dbReference type="EMBL" id="JAXUIC010000004">
    <property type="protein sequence ID" value="KAK4592654.1"/>
    <property type="molecule type" value="Genomic_DNA"/>
</dbReference>
<protein>
    <recommendedName>
        <fullName evidence="11">Fe2OG dioxygenase domain-containing protein</fullName>
    </recommendedName>
</protein>
<dbReference type="GO" id="GO:0016491">
    <property type="term" value="F:oxidoreductase activity"/>
    <property type="evidence" value="ECO:0007669"/>
    <property type="project" value="UniProtKB-KW"/>
</dbReference>
<dbReference type="InterPro" id="IPR026992">
    <property type="entry name" value="DIOX_N"/>
</dbReference>
<evidence type="ECO:0000259" key="11">
    <source>
        <dbReference type="PROSITE" id="PS51471"/>
    </source>
</evidence>
<dbReference type="InterPro" id="IPR050295">
    <property type="entry name" value="Plant_2OG-oxidoreductases"/>
</dbReference>
<name>A0AAN7FKL9_QUERU</name>
<gene>
    <name evidence="12" type="ORF">RGQ29_016974</name>
</gene>
<dbReference type="Pfam" id="PF14226">
    <property type="entry name" value="DIOX_N"/>
    <property type="match status" value="1"/>
</dbReference>
<evidence type="ECO:0000256" key="4">
    <source>
        <dbReference type="ARBA" id="ARBA00022490"/>
    </source>
</evidence>
<reference evidence="12 13" key="1">
    <citation type="journal article" date="2023" name="G3 (Bethesda)">
        <title>A haplotype-resolved chromosome-scale genome for Quercus rubra L. provides insights into the genetics of adaptive traits for red oak species.</title>
        <authorList>
            <person name="Kapoor B."/>
            <person name="Jenkins J."/>
            <person name="Schmutz J."/>
            <person name="Zhebentyayeva T."/>
            <person name="Kuelheim C."/>
            <person name="Coggeshall M."/>
            <person name="Heim C."/>
            <person name="Lasky J.R."/>
            <person name="Leites L."/>
            <person name="Islam-Faridi N."/>
            <person name="Romero-Severson J."/>
            <person name="DeLeo V.L."/>
            <person name="Lucas S.M."/>
            <person name="Lazic D."/>
            <person name="Gailing O."/>
            <person name="Carlson J."/>
            <person name="Staton M."/>
        </authorList>
    </citation>
    <scope>NUCLEOTIDE SEQUENCE [LARGE SCALE GENOMIC DNA]</scope>
    <source>
        <strain evidence="12">Pseudo-F2</strain>
    </source>
</reference>
<dbReference type="PROSITE" id="PS51471">
    <property type="entry name" value="FE2OG_OXY"/>
    <property type="match status" value="1"/>
</dbReference>
<dbReference type="SUPFAM" id="SSF51197">
    <property type="entry name" value="Clavaminate synthase-like"/>
    <property type="match status" value="1"/>
</dbReference>
<dbReference type="PANTHER" id="PTHR47991">
    <property type="entry name" value="OXOGLUTARATE/IRON-DEPENDENT DIOXYGENASE"/>
    <property type="match status" value="1"/>
</dbReference>
<dbReference type="FunFam" id="2.60.120.330:FF:000015">
    <property type="entry name" value="Protein DMR6-LIKE OXYGENASE 1"/>
    <property type="match status" value="1"/>
</dbReference>
<keyword evidence="6" id="KW-0847">Vitamin C</keyword>
<dbReference type="GO" id="GO:0046872">
    <property type="term" value="F:metal ion binding"/>
    <property type="evidence" value="ECO:0007669"/>
    <property type="project" value="UniProtKB-KW"/>
</dbReference>
<keyword evidence="10" id="KW-0560">Oxidoreductase</keyword>